<keyword evidence="6 13" id="KW-0052">Apoplast</keyword>
<dbReference type="InterPro" id="IPR001117">
    <property type="entry name" value="Cu-oxidase_2nd"/>
</dbReference>
<dbReference type="SUPFAM" id="SSF49503">
    <property type="entry name" value="Cupredoxins"/>
    <property type="match status" value="3"/>
</dbReference>
<keyword evidence="9 13" id="KW-0677">Repeat</keyword>
<evidence type="ECO:0000256" key="3">
    <source>
        <dbReference type="ARBA" id="ARBA00004271"/>
    </source>
</evidence>
<reference evidence="17" key="1">
    <citation type="submission" date="2017-07" db="EMBL/GenBank/DDBJ databases">
        <title>Taro Niue Genome Assembly and Annotation.</title>
        <authorList>
            <person name="Atibalentja N."/>
            <person name="Keating K."/>
            <person name="Fields C.J."/>
        </authorList>
    </citation>
    <scope>NUCLEOTIDE SEQUENCE</scope>
    <source>
        <strain evidence="17">Niue_2</strain>
        <tissue evidence="17">Leaf</tissue>
    </source>
</reference>
<feature type="signal peptide" evidence="13">
    <location>
        <begin position="1"/>
        <end position="22"/>
    </location>
</feature>
<comment type="catalytic activity">
    <reaction evidence="1 13">
        <text>4 hydroquinone + O2 = 4 benzosemiquinone + 2 H2O</text>
        <dbReference type="Rhea" id="RHEA:11276"/>
        <dbReference type="ChEBI" id="CHEBI:15377"/>
        <dbReference type="ChEBI" id="CHEBI:15379"/>
        <dbReference type="ChEBI" id="CHEBI:17594"/>
        <dbReference type="ChEBI" id="CHEBI:17977"/>
        <dbReference type="EC" id="1.10.3.2"/>
    </reaction>
</comment>
<dbReference type="GO" id="GO:0005507">
    <property type="term" value="F:copper ion binding"/>
    <property type="evidence" value="ECO:0007669"/>
    <property type="project" value="InterPro"/>
</dbReference>
<dbReference type="Pfam" id="PF07731">
    <property type="entry name" value="Cu-oxidase_2"/>
    <property type="match status" value="1"/>
</dbReference>
<dbReference type="Gene3D" id="2.60.40.420">
    <property type="entry name" value="Cupredoxins - blue copper proteins"/>
    <property type="match status" value="3"/>
</dbReference>
<evidence type="ECO:0000259" key="14">
    <source>
        <dbReference type="Pfam" id="PF00394"/>
    </source>
</evidence>
<evidence type="ECO:0000256" key="10">
    <source>
        <dbReference type="ARBA" id="ARBA00023002"/>
    </source>
</evidence>
<dbReference type="EC" id="1.10.3.2" evidence="5 13"/>
<dbReference type="InterPro" id="IPR008972">
    <property type="entry name" value="Cupredoxin"/>
</dbReference>
<dbReference type="InterPro" id="IPR034289">
    <property type="entry name" value="CuRO_3_LCC"/>
</dbReference>
<evidence type="ECO:0000256" key="7">
    <source>
        <dbReference type="ARBA" id="ARBA00022525"/>
    </source>
</evidence>
<keyword evidence="11 13" id="KW-0186">Copper</keyword>
<evidence type="ECO:0000259" key="15">
    <source>
        <dbReference type="Pfam" id="PF07731"/>
    </source>
</evidence>
<dbReference type="Pfam" id="PF00394">
    <property type="entry name" value="Cu-oxidase"/>
    <property type="match status" value="1"/>
</dbReference>
<evidence type="ECO:0000256" key="9">
    <source>
        <dbReference type="ARBA" id="ARBA00022737"/>
    </source>
</evidence>
<feature type="domain" description="Plastocyanin-like" evidence="16">
    <location>
        <begin position="33"/>
        <end position="144"/>
    </location>
</feature>
<dbReference type="EMBL" id="NMUH01001075">
    <property type="protein sequence ID" value="MQL88644.1"/>
    <property type="molecule type" value="Genomic_DNA"/>
</dbReference>
<evidence type="ECO:0000313" key="17">
    <source>
        <dbReference type="EMBL" id="MQL88644.1"/>
    </source>
</evidence>
<keyword evidence="7 13" id="KW-0964">Secreted</keyword>
<dbReference type="InterPro" id="IPR011707">
    <property type="entry name" value="Cu-oxidase-like_N"/>
</dbReference>
<dbReference type="PANTHER" id="PTHR11709">
    <property type="entry name" value="MULTI-COPPER OXIDASE"/>
    <property type="match status" value="1"/>
</dbReference>
<comment type="cofactor">
    <cofactor evidence="13">
        <name>Cu cation</name>
        <dbReference type="ChEBI" id="CHEBI:23378"/>
    </cofactor>
    <text evidence="13">Binds 4 Cu cations per monomer.</text>
</comment>
<evidence type="ECO:0000256" key="11">
    <source>
        <dbReference type="ARBA" id="ARBA00023008"/>
    </source>
</evidence>
<feature type="domain" description="Plastocyanin-like" evidence="14">
    <location>
        <begin position="158"/>
        <end position="308"/>
    </location>
</feature>
<dbReference type="CDD" id="cd13897">
    <property type="entry name" value="CuRO_3_LCC_plant"/>
    <property type="match status" value="1"/>
</dbReference>
<dbReference type="InterPro" id="IPR034285">
    <property type="entry name" value="CuRO_2_LCC"/>
</dbReference>
<dbReference type="Pfam" id="PF07732">
    <property type="entry name" value="Cu-oxidase_3"/>
    <property type="match status" value="1"/>
</dbReference>
<dbReference type="OrthoDB" id="2121828at2759"/>
<sequence length="569" mass="62229">MARPIFLLACALAVLLATTTHAHVVKHTFRVGNLTVRKLCQERTVVAVNGRLPGPTIKVHQGDTLIIQVINRSPYDISIHWHGIFQMLSGWADGPNYVTQCPIRPGGRYTYKFDVVGQEGTLWWHAHASSLRATVHGTLIILPRRGSSTYPFPKPHKEVPILLGEWWNANIADVERESLTTGGAPNISDAFTINGRPGDLYPCSIKDTYNLKVAAGKIYLLRIINAALNHHLFFKVAGHHLTVVATDASYTMPYPTDVVVVAPGQTVDALLVADARPGRYYMAARAYASAPGVPFDNTTTTGVLRYESSSSFSSPPVMPALPAFGDTPTAHRFYSNLTALLLRGAPTVPLAVDEKMFITIGFGVYSCDKKNKAACAGPFGERLACSMNNVSFQLPTTQSLLQAHHSQAPGVYTEDFPERPPVAFDYTSYNVSLNLGLLQTARATRLKRLRYNSTVQVVLQNTALLGAESHPIHLHGFNFFVLAMGFGNYDPAAAERRFNLVHPQVRNTIAVPAGGWAVLRFVANNPGAWIMHCHMDSHMVMGLGMAFIVENGPTPETSLPPPPHDLPRC</sequence>
<dbReference type="AlphaFoldDB" id="A0A843V4P7"/>
<dbReference type="PANTHER" id="PTHR11709:SF9">
    <property type="entry name" value="LACCASE-7"/>
    <property type="match status" value="1"/>
</dbReference>
<evidence type="ECO:0000256" key="2">
    <source>
        <dbReference type="ARBA" id="ARBA00002075"/>
    </source>
</evidence>
<keyword evidence="8 13" id="KW-0479">Metal-binding</keyword>
<dbReference type="GO" id="GO:0046274">
    <property type="term" value="P:lignin catabolic process"/>
    <property type="evidence" value="ECO:0007669"/>
    <property type="project" value="UniProtKB-KW"/>
</dbReference>
<evidence type="ECO:0000256" key="13">
    <source>
        <dbReference type="RuleBase" id="RU361119"/>
    </source>
</evidence>
<dbReference type="CDD" id="cd13849">
    <property type="entry name" value="CuRO_1_LCC_plant"/>
    <property type="match status" value="1"/>
</dbReference>
<dbReference type="Proteomes" id="UP000652761">
    <property type="component" value="Unassembled WGS sequence"/>
</dbReference>
<dbReference type="CDD" id="cd13875">
    <property type="entry name" value="CuRO_2_LCC_plant"/>
    <property type="match status" value="1"/>
</dbReference>
<keyword evidence="18" id="KW-1185">Reference proteome</keyword>
<feature type="domain" description="Plastocyanin-like" evidence="15">
    <location>
        <begin position="416"/>
        <end position="552"/>
    </location>
</feature>
<organism evidence="17 18">
    <name type="scientific">Colocasia esculenta</name>
    <name type="common">Wild taro</name>
    <name type="synonym">Arum esculentum</name>
    <dbReference type="NCBI Taxonomy" id="4460"/>
    <lineage>
        <taxon>Eukaryota</taxon>
        <taxon>Viridiplantae</taxon>
        <taxon>Streptophyta</taxon>
        <taxon>Embryophyta</taxon>
        <taxon>Tracheophyta</taxon>
        <taxon>Spermatophyta</taxon>
        <taxon>Magnoliopsida</taxon>
        <taxon>Liliopsida</taxon>
        <taxon>Araceae</taxon>
        <taxon>Aroideae</taxon>
        <taxon>Colocasieae</taxon>
        <taxon>Colocasia</taxon>
    </lineage>
</organism>
<name>A0A843V4P7_COLES</name>
<evidence type="ECO:0000256" key="12">
    <source>
        <dbReference type="ARBA" id="ARBA00023185"/>
    </source>
</evidence>
<comment type="caution">
    <text evidence="17">The sequence shown here is derived from an EMBL/GenBank/DDBJ whole genome shotgun (WGS) entry which is preliminary data.</text>
</comment>
<dbReference type="InterPro" id="IPR034288">
    <property type="entry name" value="CuRO_1_LCC"/>
</dbReference>
<evidence type="ECO:0000256" key="5">
    <source>
        <dbReference type="ARBA" id="ARBA00012297"/>
    </source>
</evidence>
<proteinExistence type="inferred from homology"/>
<keyword evidence="13" id="KW-0732">Signal</keyword>
<keyword evidence="12 13" id="KW-0439">Lignin degradation</keyword>
<feature type="chain" id="PRO_5033099556" description="Laccase" evidence="13">
    <location>
        <begin position="23"/>
        <end position="569"/>
    </location>
</feature>
<evidence type="ECO:0000313" key="18">
    <source>
        <dbReference type="Proteomes" id="UP000652761"/>
    </source>
</evidence>
<evidence type="ECO:0000256" key="8">
    <source>
        <dbReference type="ARBA" id="ARBA00022723"/>
    </source>
</evidence>
<dbReference type="InterPro" id="IPR002355">
    <property type="entry name" value="Cu_oxidase_Cu_BS"/>
</dbReference>
<dbReference type="InterPro" id="IPR011706">
    <property type="entry name" value="Cu-oxidase_C"/>
</dbReference>
<protein>
    <recommendedName>
        <fullName evidence="5 13">Laccase</fullName>
        <ecNumber evidence="5 13">1.10.3.2</ecNumber>
    </recommendedName>
    <alternativeName>
        <fullName evidence="13">Benzenediol:oxygen oxidoreductase</fullName>
    </alternativeName>
    <alternativeName>
        <fullName evidence="13">Diphenol oxidase</fullName>
    </alternativeName>
    <alternativeName>
        <fullName evidence="13">Urishiol oxidase</fullName>
    </alternativeName>
</protein>
<evidence type="ECO:0000256" key="6">
    <source>
        <dbReference type="ARBA" id="ARBA00022523"/>
    </source>
</evidence>
<accession>A0A843V4P7</accession>
<dbReference type="GO" id="GO:0048046">
    <property type="term" value="C:apoplast"/>
    <property type="evidence" value="ECO:0007669"/>
    <property type="project" value="UniProtKB-SubCell"/>
</dbReference>
<dbReference type="FunFam" id="2.60.40.420:FF:000049">
    <property type="entry name" value="Laccase"/>
    <property type="match status" value="1"/>
</dbReference>
<keyword evidence="10 13" id="KW-0560">Oxidoreductase</keyword>
<dbReference type="PROSITE" id="PS00079">
    <property type="entry name" value="MULTICOPPER_OXIDASE1"/>
    <property type="match status" value="1"/>
</dbReference>
<evidence type="ECO:0000256" key="1">
    <source>
        <dbReference type="ARBA" id="ARBA00000349"/>
    </source>
</evidence>
<gene>
    <name evidence="17" type="ORF">Taro_021215</name>
</gene>
<dbReference type="InterPro" id="IPR017761">
    <property type="entry name" value="Laccase"/>
</dbReference>
<evidence type="ECO:0000256" key="4">
    <source>
        <dbReference type="ARBA" id="ARBA00010609"/>
    </source>
</evidence>
<dbReference type="NCBIfam" id="TIGR03389">
    <property type="entry name" value="laccase"/>
    <property type="match status" value="1"/>
</dbReference>
<dbReference type="GO" id="GO:0052716">
    <property type="term" value="F:hydroquinone:oxygen oxidoreductase activity"/>
    <property type="evidence" value="ECO:0007669"/>
    <property type="project" value="UniProtKB-EC"/>
</dbReference>
<evidence type="ECO:0000259" key="16">
    <source>
        <dbReference type="Pfam" id="PF07732"/>
    </source>
</evidence>
<comment type="subcellular location">
    <subcellularLocation>
        <location evidence="3 13">Secreted</location>
        <location evidence="3 13">Extracellular space</location>
        <location evidence="3 13">Apoplast</location>
    </subcellularLocation>
</comment>
<dbReference type="InterPro" id="IPR045087">
    <property type="entry name" value="Cu-oxidase_fam"/>
</dbReference>
<dbReference type="InterPro" id="IPR033138">
    <property type="entry name" value="Cu_oxidase_CS"/>
</dbReference>
<dbReference type="PROSITE" id="PS00080">
    <property type="entry name" value="MULTICOPPER_OXIDASE2"/>
    <property type="match status" value="1"/>
</dbReference>
<comment type="function">
    <text evidence="2 13">Lignin degradation and detoxification of lignin-derived products.</text>
</comment>
<comment type="similarity">
    <text evidence="4 13">Belongs to the multicopper oxidase family.</text>
</comment>